<evidence type="ECO:0000313" key="2">
    <source>
        <dbReference type="WBParaSite" id="RSKR_0000568450.1"/>
    </source>
</evidence>
<name>A0AC35TZZ7_9BILA</name>
<reference evidence="2" key="1">
    <citation type="submission" date="2016-11" db="UniProtKB">
        <authorList>
            <consortium name="WormBaseParasite"/>
        </authorList>
    </citation>
    <scope>IDENTIFICATION</scope>
    <source>
        <strain evidence="2">KR3021</strain>
    </source>
</reference>
<protein>
    <submittedName>
        <fullName evidence="2">DUF4817 domain-containing protein</fullName>
    </submittedName>
</protein>
<organism evidence="1 2">
    <name type="scientific">Rhabditophanes sp. KR3021</name>
    <dbReference type="NCBI Taxonomy" id="114890"/>
    <lineage>
        <taxon>Eukaryota</taxon>
        <taxon>Metazoa</taxon>
        <taxon>Ecdysozoa</taxon>
        <taxon>Nematoda</taxon>
        <taxon>Chromadorea</taxon>
        <taxon>Rhabditida</taxon>
        <taxon>Tylenchina</taxon>
        <taxon>Panagrolaimomorpha</taxon>
        <taxon>Strongyloidoidea</taxon>
        <taxon>Alloionematidae</taxon>
        <taxon>Rhabditophanes</taxon>
    </lineage>
</organism>
<accession>A0AC35TZZ7</accession>
<dbReference type="WBParaSite" id="RSKR_0000568450.1">
    <property type="protein sequence ID" value="RSKR_0000568450.1"/>
    <property type="gene ID" value="RSKR_0000568450"/>
</dbReference>
<evidence type="ECO:0000313" key="1">
    <source>
        <dbReference type="Proteomes" id="UP000095286"/>
    </source>
</evidence>
<dbReference type="Proteomes" id="UP000095286">
    <property type="component" value="Unplaced"/>
</dbReference>
<proteinExistence type="predicted"/>
<sequence length="155" mass="18133">MTREHCTLTYNKEAPERKAIRRWLKNFEEKGQVTLSTCAPGSRICPVVTPMFINRVAELVEADDTISVRRLAEETNTSIGSVGKALKIKKLKSYKMHRVQRLLPGDHIQRLAFAKKQLNLLKRNKVNFYKNFSTLLFRLKHSFRIYIKDRSAQWL</sequence>